<evidence type="ECO:0000313" key="4">
    <source>
        <dbReference type="Proteomes" id="UP000585474"/>
    </source>
</evidence>
<feature type="chain" id="PRO_5029533807" description="DUF7731 domain-containing protein" evidence="1">
    <location>
        <begin position="30"/>
        <end position="173"/>
    </location>
</feature>
<dbReference type="EMBL" id="BJWL01000024">
    <property type="protein sequence ID" value="GFZ13926.1"/>
    <property type="molecule type" value="Genomic_DNA"/>
</dbReference>
<evidence type="ECO:0000313" key="3">
    <source>
        <dbReference type="EMBL" id="GFZ13926.1"/>
    </source>
</evidence>
<feature type="signal peptide" evidence="1">
    <location>
        <begin position="1"/>
        <end position="29"/>
    </location>
</feature>
<evidence type="ECO:0000256" key="1">
    <source>
        <dbReference type="SAM" id="SignalP"/>
    </source>
</evidence>
<protein>
    <recommendedName>
        <fullName evidence="2">DUF7731 domain-containing protein</fullName>
    </recommendedName>
</protein>
<sequence>MALTVTAKHWRLAFSLIFLSVFTGKFAKADEDLPLPDGALVYPGQVVAKALICFNDKYIYSSCDEAYRLTQTGNLNVPPEYTDEYCSGTCKAETILVLNCIENIFSHFLFYNKATIQDVGATIKAGCGFGSQRGNFNVEEHIQDEESDGGESSVPVMVGLVGMILGNGLVFLV</sequence>
<dbReference type="OrthoDB" id="1843925at2759"/>
<dbReference type="PANTHER" id="PTHR34366">
    <property type="entry name" value="OS07G0289901 PROTEIN-RELATED"/>
    <property type="match status" value="1"/>
</dbReference>
<dbReference type="Proteomes" id="UP000585474">
    <property type="component" value="Unassembled WGS sequence"/>
</dbReference>
<gene>
    <name evidence="3" type="ORF">Acr_24g0001160</name>
</gene>
<feature type="domain" description="DUF7731" evidence="2">
    <location>
        <begin position="44"/>
        <end position="143"/>
    </location>
</feature>
<keyword evidence="4" id="KW-1185">Reference proteome</keyword>
<dbReference type="PANTHER" id="PTHR34366:SF2">
    <property type="entry name" value="OS07G0289901 PROTEIN"/>
    <property type="match status" value="1"/>
</dbReference>
<dbReference type="InterPro" id="IPR056633">
    <property type="entry name" value="DUF7731"/>
</dbReference>
<reference evidence="3 4" key="1">
    <citation type="submission" date="2019-07" db="EMBL/GenBank/DDBJ databases">
        <title>De Novo Assembly of kiwifruit Actinidia rufa.</title>
        <authorList>
            <person name="Sugita-Konishi S."/>
            <person name="Sato K."/>
            <person name="Mori E."/>
            <person name="Abe Y."/>
            <person name="Kisaki G."/>
            <person name="Hamano K."/>
            <person name="Suezawa K."/>
            <person name="Otani M."/>
            <person name="Fukuda T."/>
            <person name="Manabe T."/>
            <person name="Gomi K."/>
            <person name="Tabuchi M."/>
            <person name="Akimitsu K."/>
            <person name="Kataoka I."/>
        </authorList>
    </citation>
    <scope>NUCLEOTIDE SEQUENCE [LARGE SCALE GENOMIC DNA]</scope>
    <source>
        <strain evidence="4">cv. Fuchu</strain>
    </source>
</reference>
<keyword evidence="1" id="KW-0732">Signal</keyword>
<accession>A0A7J0GT06</accession>
<organism evidence="3 4">
    <name type="scientific">Actinidia rufa</name>
    <dbReference type="NCBI Taxonomy" id="165716"/>
    <lineage>
        <taxon>Eukaryota</taxon>
        <taxon>Viridiplantae</taxon>
        <taxon>Streptophyta</taxon>
        <taxon>Embryophyta</taxon>
        <taxon>Tracheophyta</taxon>
        <taxon>Spermatophyta</taxon>
        <taxon>Magnoliopsida</taxon>
        <taxon>eudicotyledons</taxon>
        <taxon>Gunneridae</taxon>
        <taxon>Pentapetalae</taxon>
        <taxon>asterids</taxon>
        <taxon>Ericales</taxon>
        <taxon>Actinidiaceae</taxon>
        <taxon>Actinidia</taxon>
    </lineage>
</organism>
<name>A0A7J0GT06_9ERIC</name>
<proteinExistence type="predicted"/>
<evidence type="ECO:0000259" key="2">
    <source>
        <dbReference type="Pfam" id="PF24865"/>
    </source>
</evidence>
<dbReference type="Pfam" id="PF24865">
    <property type="entry name" value="DUF7731"/>
    <property type="match status" value="1"/>
</dbReference>
<comment type="caution">
    <text evidence="3">The sequence shown here is derived from an EMBL/GenBank/DDBJ whole genome shotgun (WGS) entry which is preliminary data.</text>
</comment>
<dbReference type="AlphaFoldDB" id="A0A7J0GT06"/>